<protein>
    <submittedName>
        <fullName evidence="2">Uncharacterized protein</fullName>
    </submittedName>
</protein>
<proteinExistence type="predicted"/>
<keyword evidence="1" id="KW-0732">Signal</keyword>
<accession>A0A6N7ZNH8</accession>
<dbReference type="AlphaFoldDB" id="A0A6N7ZNH8"/>
<feature type="chain" id="PRO_5026989324" evidence="1">
    <location>
        <begin position="29"/>
        <end position="262"/>
    </location>
</feature>
<dbReference type="Proteomes" id="UP000440668">
    <property type="component" value="Unassembled WGS sequence"/>
</dbReference>
<evidence type="ECO:0000256" key="1">
    <source>
        <dbReference type="SAM" id="SignalP"/>
    </source>
</evidence>
<evidence type="ECO:0000313" key="3">
    <source>
        <dbReference type="Proteomes" id="UP000440668"/>
    </source>
</evidence>
<evidence type="ECO:0000313" key="2">
    <source>
        <dbReference type="EMBL" id="MTG90853.1"/>
    </source>
</evidence>
<organism evidence="2 3">
    <name type="scientific">Cellulosimicrobium composti</name>
    <dbReference type="NCBI Taxonomy" id="2672572"/>
    <lineage>
        <taxon>Bacteria</taxon>
        <taxon>Bacillati</taxon>
        <taxon>Actinomycetota</taxon>
        <taxon>Actinomycetes</taxon>
        <taxon>Micrococcales</taxon>
        <taxon>Promicromonosporaceae</taxon>
        <taxon>Cellulosimicrobium</taxon>
    </lineage>
</organism>
<sequence length="262" mass="27984">MKAVYVRRFAVPAVVVGLAMAGVSTASASTEDPAGSEIIDPNELTWVGTENADGTTRTYGDVERQAVNDAFRAEQEALIGQEIGSSGAEVVEPDELTWVGSIEPDGSIRMYDDAERQAVNDAFTQEQAELIEEESAAAPGPGMISPFTTSVACTTTRYKVVAQYPFEGPAWRGFCYTGYGTLTVSAMHSAVLGVCPGPQTGRIYAHFGDGTRDWSTWRGPFPNNTSNCFNFAKQTNAYSRVAIWQPGAPAPVSVNPLAPIAK</sequence>
<feature type="signal peptide" evidence="1">
    <location>
        <begin position="1"/>
        <end position="28"/>
    </location>
</feature>
<dbReference type="EMBL" id="WMKA01000070">
    <property type="protein sequence ID" value="MTG90853.1"/>
    <property type="molecule type" value="Genomic_DNA"/>
</dbReference>
<name>A0A6N7ZNH8_9MICO</name>
<gene>
    <name evidence="2" type="ORF">GJV82_18205</name>
</gene>
<comment type="caution">
    <text evidence="2">The sequence shown here is derived from an EMBL/GenBank/DDBJ whole genome shotgun (WGS) entry which is preliminary data.</text>
</comment>
<reference evidence="2 3" key="1">
    <citation type="submission" date="2019-11" db="EMBL/GenBank/DDBJ databases">
        <title>Cellulosimicrobium composti sp. nov. isolated from a compost.</title>
        <authorList>
            <person name="Yang Y."/>
        </authorList>
    </citation>
    <scope>NUCLEOTIDE SEQUENCE [LARGE SCALE GENOMIC DNA]</scope>
    <source>
        <strain evidence="2 3">BIT-GX5</strain>
    </source>
</reference>